<name>A0A8J7QEF8_9BACT</name>
<comment type="similarity">
    <text evidence="1">In the C-terminal section; belongs to the class-I pyridoxal-phosphate-dependent aminotransferase family.</text>
</comment>
<dbReference type="GO" id="GO:0003700">
    <property type="term" value="F:DNA-binding transcription factor activity"/>
    <property type="evidence" value="ECO:0007669"/>
    <property type="project" value="InterPro"/>
</dbReference>
<dbReference type="InterPro" id="IPR036388">
    <property type="entry name" value="WH-like_DNA-bd_sf"/>
</dbReference>
<organism evidence="7 8">
    <name type="scientific">Acanthopleuribacter pedis</name>
    <dbReference type="NCBI Taxonomy" id="442870"/>
    <lineage>
        <taxon>Bacteria</taxon>
        <taxon>Pseudomonadati</taxon>
        <taxon>Acidobacteriota</taxon>
        <taxon>Holophagae</taxon>
        <taxon>Acanthopleuribacterales</taxon>
        <taxon>Acanthopleuribacteraceae</taxon>
        <taxon>Acanthopleuribacter</taxon>
    </lineage>
</organism>
<keyword evidence="5" id="KW-0804">Transcription</keyword>
<dbReference type="InterPro" id="IPR036390">
    <property type="entry name" value="WH_DNA-bd_sf"/>
</dbReference>
<sequence length="487" mass="53874">MEIPALNREHGDSLTDQIVHGLRRQIQDGVLEPGSRLPSIRGLARQVAVSPMTVVKAYESLETDGWISREHGRGTFVKGRDAVAATRGDTDWQLALIDGLPRVSELPFNPTANVDVKINLANAVIGEGFLPTAALSKLLYRFSRDPDAVLSTYSNTAGEPVLVRAASDLLGIDEKELIITSGAQQATYIAARSFVGPDQAIAVEAPTYMGAVECFKTMGRRVLQIPVDEEGMRTDLLAAACEEYPIRMVYTVPAFQNPTGAVMSARRRAQLLEVAENHRLVVLEDDIWGDLYFEKPPPTSLYKMDQGGHVIYIKSFSKIVSPGCRIAAVALRGHFHKRFLAHKSAMDLGTPVLTQAVVGRFLESGQLPGAVEQLRVRLHKLYQSCVDTLEREAPDGMVWFPVQGGLTIWIKLPDGVRANETVRELSYKGIHVLSGDLCYMNEVLDQHVRITFCYPDTKRLIHGVSQLCETVKRLSERGRPARRRPTL</sequence>
<dbReference type="GO" id="GO:0003677">
    <property type="term" value="F:DNA binding"/>
    <property type="evidence" value="ECO:0007669"/>
    <property type="project" value="UniProtKB-KW"/>
</dbReference>
<protein>
    <submittedName>
        <fullName evidence="7">PLP-dependent aminotransferase family protein</fullName>
    </submittedName>
</protein>
<evidence type="ECO:0000256" key="3">
    <source>
        <dbReference type="ARBA" id="ARBA00023015"/>
    </source>
</evidence>
<dbReference type="InterPro" id="IPR015424">
    <property type="entry name" value="PyrdxlP-dep_Trfase"/>
</dbReference>
<dbReference type="EMBL" id="JAFREP010000042">
    <property type="protein sequence ID" value="MBO1322734.1"/>
    <property type="molecule type" value="Genomic_DNA"/>
</dbReference>
<gene>
    <name evidence="7" type="ORF">J3U88_29955</name>
</gene>
<evidence type="ECO:0000259" key="6">
    <source>
        <dbReference type="PROSITE" id="PS50949"/>
    </source>
</evidence>
<evidence type="ECO:0000256" key="2">
    <source>
        <dbReference type="ARBA" id="ARBA00022898"/>
    </source>
</evidence>
<dbReference type="InterPro" id="IPR015422">
    <property type="entry name" value="PyrdxlP-dep_Trfase_small"/>
</dbReference>
<dbReference type="PANTHER" id="PTHR46577">
    <property type="entry name" value="HTH-TYPE TRANSCRIPTIONAL REGULATORY PROTEIN GABR"/>
    <property type="match status" value="1"/>
</dbReference>
<keyword evidence="8" id="KW-1185">Reference proteome</keyword>
<reference evidence="7" key="1">
    <citation type="submission" date="2021-03" db="EMBL/GenBank/DDBJ databases">
        <authorList>
            <person name="Wang G."/>
        </authorList>
    </citation>
    <scope>NUCLEOTIDE SEQUENCE</scope>
    <source>
        <strain evidence="7">KCTC 12899</strain>
    </source>
</reference>
<evidence type="ECO:0000313" key="7">
    <source>
        <dbReference type="EMBL" id="MBO1322734.1"/>
    </source>
</evidence>
<dbReference type="Proteomes" id="UP000664417">
    <property type="component" value="Unassembled WGS sequence"/>
</dbReference>
<dbReference type="GO" id="GO:0008483">
    <property type="term" value="F:transaminase activity"/>
    <property type="evidence" value="ECO:0007669"/>
    <property type="project" value="UniProtKB-KW"/>
</dbReference>
<dbReference type="Gene3D" id="1.10.10.10">
    <property type="entry name" value="Winged helix-like DNA-binding domain superfamily/Winged helix DNA-binding domain"/>
    <property type="match status" value="1"/>
</dbReference>
<accession>A0A8J7QEF8</accession>
<keyword evidence="2" id="KW-0663">Pyridoxal phosphate</keyword>
<dbReference type="PROSITE" id="PS50949">
    <property type="entry name" value="HTH_GNTR"/>
    <property type="match status" value="1"/>
</dbReference>
<dbReference type="SUPFAM" id="SSF46785">
    <property type="entry name" value="Winged helix' DNA-binding domain"/>
    <property type="match status" value="1"/>
</dbReference>
<dbReference type="InterPro" id="IPR004839">
    <property type="entry name" value="Aminotransferase_I/II_large"/>
</dbReference>
<dbReference type="Gene3D" id="3.90.1150.10">
    <property type="entry name" value="Aspartate Aminotransferase, domain 1"/>
    <property type="match status" value="1"/>
</dbReference>
<dbReference type="SUPFAM" id="SSF53383">
    <property type="entry name" value="PLP-dependent transferases"/>
    <property type="match status" value="1"/>
</dbReference>
<keyword evidence="3" id="KW-0805">Transcription regulation</keyword>
<comment type="caution">
    <text evidence="7">The sequence shown here is derived from an EMBL/GenBank/DDBJ whole genome shotgun (WGS) entry which is preliminary data.</text>
</comment>
<dbReference type="AlphaFoldDB" id="A0A8J7QEF8"/>
<dbReference type="CDD" id="cd00609">
    <property type="entry name" value="AAT_like"/>
    <property type="match status" value="1"/>
</dbReference>
<dbReference type="PANTHER" id="PTHR46577:SF2">
    <property type="entry name" value="TRANSCRIPTIONAL REGULATORY PROTEIN"/>
    <property type="match status" value="1"/>
</dbReference>
<feature type="domain" description="HTH gntR-type" evidence="6">
    <location>
        <begin position="12"/>
        <end position="80"/>
    </location>
</feature>
<dbReference type="InterPro" id="IPR000524">
    <property type="entry name" value="Tscrpt_reg_HTH_GntR"/>
</dbReference>
<dbReference type="RefSeq" id="WP_207862706.1">
    <property type="nucleotide sequence ID" value="NZ_JAFREP010000042.1"/>
</dbReference>
<evidence type="ECO:0000256" key="5">
    <source>
        <dbReference type="ARBA" id="ARBA00023163"/>
    </source>
</evidence>
<dbReference type="Pfam" id="PF00155">
    <property type="entry name" value="Aminotran_1_2"/>
    <property type="match status" value="1"/>
</dbReference>
<dbReference type="CDD" id="cd07377">
    <property type="entry name" value="WHTH_GntR"/>
    <property type="match status" value="1"/>
</dbReference>
<dbReference type="Gene3D" id="3.40.640.10">
    <property type="entry name" value="Type I PLP-dependent aspartate aminotransferase-like (Major domain)"/>
    <property type="match status" value="1"/>
</dbReference>
<evidence type="ECO:0000313" key="8">
    <source>
        <dbReference type="Proteomes" id="UP000664417"/>
    </source>
</evidence>
<dbReference type="Pfam" id="PF00392">
    <property type="entry name" value="GntR"/>
    <property type="match status" value="1"/>
</dbReference>
<dbReference type="InterPro" id="IPR051446">
    <property type="entry name" value="HTH_trans_reg/aminotransferase"/>
</dbReference>
<proteinExistence type="inferred from homology"/>
<keyword evidence="7" id="KW-0808">Transferase</keyword>
<evidence type="ECO:0000256" key="1">
    <source>
        <dbReference type="ARBA" id="ARBA00005384"/>
    </source>
</evidence>
<evidence type="ECO:0000256" key="4">
    <source>
        <dbReference type="ARBA" id="ARBA00023125"/>
    </source>
</evidence>
<dbReference type="SMART" id="SM00345">
    <property type="entry name" value="HTH_GNTR"/>
    <property type="match status" value="1"/>
</dbReference>
<keyword evidence="7" id="KW-0032">Aminotransferase</keyword>
<keyword evidence="4" id="KW-0238">DNA-binding</keyword>
<dbReference type="InterPro" id="IPR015421">
    <property type="entry name" value="PyrdxlP-dep_Trfase_major"/>
</dbReference>
<dbReference type="GO" id="GO:0030170">
    <property type="term" value="F:pyridoxal phosphate binding"/>
    <property type="evidence" value="ECO:0007669"/>
    <property type="project" value="InterPro"/>
</dbReference>